<accession>A0A8J2XWM1</accession>
<keyword evidence="6 9" id="KW-1133">Transmembrane helix</keyword>
<dbReference type="Pfam" id="PF02308">
    <property type="entry name" value="MgtC"/>
    <property type="match status" value="1"/>
</dbReference>
<dbReference type="RefSeq" id="WP_188937168.1">
    <property type="nucleotide sequence ID" value="NZ_BMJC01000006.1"/>
</dbReference>
<comment type="function">
    <text evidence="8">Virulence factor required for growth in low Mg(2+) medium and for intramacrophage survival. May be involved in regulating membrane potential by activating Na(+)/K(+)-ATPase.</text>
</comment>
<evidence type="ECO:0000256" key="1">
    <source>
        <dbReference type="ARBA" id="ARBA00004651"/>
    </source>
</evidence>
<evidence type="ECO:0000313" key="12">
    <source>
        <dbReference type="EMBL" id="GGB20972.1"/>
    </source>
</evidence>
<protein>
    <recommendedName>
        <fullName evidence="3">Protein MgtC</fullName>
    </recommendedName>
</protein>
<feature type="domain" description="MgtC/SapB/SrpB/YhiD N-terminal" evidence="10">
    <location>
        <begin position="11"/>
        <end position="130"/>
    </location>
</feature>
<keyword evidence="7 9" id="KW-0472">Membrane</keyword>
<feature type="transmembrane region" description="Helical" evidence="9">
    <location>
        <begin position="62"/>
        <end position="79"/>
    </location>
</feature>
<gene>
    <name evidence="12" type="primary">mgtC</name>
    <name evidence="12" type="ORF">GCM10011511_50920</name>
</gene>
<feature type="transmembrane region" description="Helical" evidence="9">
    <location>
        <begin position="99"/>
        <end position="126"/>
    </location>
</feature>
<dbReference type="PANTHER" id="PTHR33778:SF3">
    <property type="entry name" value="PROTEIN MGTC"/>
    <property type="match status" value="1"/>
</dbReference>
<dbReference type="InterPro" id="IPR048640">
    <property type="entry name" value="MgtC-like_C"/>
</dbReference>
<dbReference type="PANTHER" id="PTHR33778">
    <property type="entry name" value="PROTEIN MGTC"/>
    <property type="match status" value="1"/>
</dbReference>
<keyword evidence="4" id="KW-1003">Cell membrane</keyword>
<keyword evidence="13" id="KW-1185">Reference proteome</keyword>
<dbReference type="GO" id="GO:0005886">
    <property type="term" value="C:plasma membrane"/>
    <property type="evidence" value="ECO:0007669"/>
    <property type="project" value="UniProtKB-SubCell"/>
</dbReference>
<comment type="similarity">
    <text evidence="2">Belongs to the MgtC/SapB family.</text>
</comment>
<dbReference type="AlphaFoldDB" id="A0A8J2XWM1"/>
<evidence type="ECO:0000259" key="11">
    <source>
        <dbReference type="Pfam" id="PF21770"/>
    </source>
</evidence>
<evidence type="ECO:0000256" key="7">
    <source>
        <dbReference type="ARBA" id="ARBA00023136"/>
    </source>
</evidence>
<evidence type="ECO:0000256" key="2">
    <source>
        <dbReference type="ARBA" id="ARBA00009298"/>
    </source>
</evidence>
<comment type="subcellular location">
    <subcellularLocation>
        <location evidence="1">Cell membrane</location>
        <topology evidence="1">Multi-pass membrane protein</topology>
    </subcellularLocation>
</comment>
<dbReference type="Gene3D" id="3.30.70.260">
    <property type="match status" value="1"/>
</dbReference>
<feature type="domain" description="MgtC-like C-terminal" evidence="11">
    <location>
        <begin position="148"/>
        <end position="226"/>
    </location>
</feature>
<keyword evidence="5 9" id="KW-0812">Transmembrane</keyword>
<evidence type="ECO:0000256" key="6">
    <source>
        <dbReference type="ARBA" id="ARBA00022989"/>
    </source>
</evidence>
<dbReference type="InterPro" id="IPR049177">
    <property type="entry name" value="MgtC_SapB_SrpB_YhiD_N"/>
</dbReference>
<dbReference type="PRINTS" id="PR01837">
    <property type="entry name" value="MGTCSAPBPROT"/>
</dbReference>
<evidence type="ECO:0000259" key="10">
    <source>
        <dbReference type="Pfam" id="PF02308"/>
    </source>
</evidence>
<evidence type="ECO:0000256" key="4">
    <source>
        <dbReference type="ARBA" id="ARBA00022475"/>
    </source>
</evidence>
<organism evidence="12 13">
    <name type="scientific">Puia dinghuensis</name>
    <dbReference type="NCBI Taxonomy" id="1792502"/>
    <lineage>
        <taxon>Bacteria</taxon>
        <taxon>Pseudomonadati</taxon>
        <taxon>Bacteroidota</taxon>
        <taxon>Chitinophagia</taxon>
        <taxon>Chitinophagales</taxon>
        <taxon>Chitinophagaceae</taxon>
        <taxon>Puia</taxon>
    </lineage>
</organism>
<sequence>MLTIFHFTTRLFLALFLGAAIGVERQWRQRMAGLRTNTLVSLGAAIFVTLAVMIGGDATGRVVSYVVSGVGFLGAGVIMKDGMNVRGLNTAATLWCSAAIGSLAGMGYVAEAAIGTAFILGAHLVLRPIGDKISALPIDKAAQTQLCYVFTIRMKEEIENQVRVLLVQYMNEDDQLLLRSLKSSDNHDPAIALVNAEIFANGNQDHKIERLAGRLTITQGISEVSWKVVGEENDL</sequence>
<evidence type="ECO:0000256" key="5">
    <source>
        <dbReference type="ARBA" id="ARBA00022692"/>
    </source>
</evidence>
<comment type="caution">
    <text evidence="12">The sequence shown here is derived from an EMBL/GenBank/DDBJ whole genome shotgun (WGS) entry which is preliminary data.</text>
</comment>
<name>A0A8J2XWM1_9BACT</name>
<dbReference type="Pfam" id="PF21770">
    <property type="entry name" value="MgtC_SapB_C"/>
    <property type="match status" value="1"/>
</dbReference>
<reference evidence="12" key="1">
    <citation type="journal article" date="2014" name="Int. J. Syst. Evol. Microbiol.">
        <title>Complete genome sequence of Corynebacterium casei LMG S-19264T (=DSM 44701T), isolated from a smear-ripened cheese.</title>
        <authorList>
            <consortium name="US DOE Joint Genome Institute (JGI-PGF)"/>
            <person name="Walter F."/>
            <person name="Albersmeier A."/>
            <person name="Kalinowski J."/>
            <person name="Ruckert C."/>
        </authorList>
    </citation>
    <scope>NUCLEOTIDE SEQUENCE</scope>
    <source>
        <strain evidence="12">CGMCC 1.15448</strain>
    </source>
</reference>
<proteinExistence type="inferred from homology"/>
<dbReference type="Proteomes" id="UP000607559">
    <property type="component" value="Unassembled WGS sequence"/>
</dbReference>
<evidence type="ECO:0000313" key="13">
    <source>
        <dbReference type="Proteomes" id="UP000607559"/>
    </source>
</evidence>
<evidence type="ECO:0000256" key="3">
    <source>
        <dbReference type="ARBA" id="ARBA00013833"/>
    </source>
</evidence>
<feature type="transmembrane region" description="Helical" evidence="9">
    <location>
        <begin position="38"/>
        <end position="55"/>
    </location>
</feature>
<evidence type="ECO:0000256" key="8">
    <source>
        <dbReference type="ARBA" id="ARBA00025369"/>
    </source>
</evidence>
<dbReference type="EMBL" id="BMJC01000006">
    <property type="protein sequence ID" value="GGB20972.1"/>
    <property type="molecule type" value="Genomic_DNA"/>
</dbReference>
<reference evidence="12" key="2">
    <citation type="submission" date="2020-09" db="EMBL/GenBank/DDBJ databases">
        <authorList>
            <person name="Sun Q."/>
            <person name="Zhou Y."/>
        </authorList>
    </citation>
    <scope>NUCLEOTIDE SEQUENCE</scope>
    <source>
        <strain evidence="12">CGMCC 1.15448</strain>
    </source>
</reference>
<evidence type="ECO:0000256" key="9">
    <source>
        <dbReference type="SAM" id="Phobius"/>
    </source>
</evidence>
<dbReference type="InterPro" id="IPR003416">
    <property type="entry name" value="MgtC/SapB/SrpB/YhiD_fam"/>
</dbReference>